<dbReference type="Pfam" id="PF24034">
    <property type="entry name" value="DUF7343"/>
    <property type="match status" value="1"/>
</dbReference>
<dbReference type="SUPFAM" id="SSF46785">
    <property type="entry name" value="Winged helix' DNA-binding domain"/>
    <property type="match status" value="1"/>
</dbReference>
<feature type="region of interest" description="Disordered" evidence="1">
    <location>
        <begin position="242"/>
        <end position="265"/>
    </location>
</feature>
<keyword evidence="4" id="KW-1185">Reference proteome</keyword>
<evidence type="ECO:0000313" key="3">
    <source>
        <dbReference type="EMBL" id="SIR72348.1"/>
    </source>
</evidence>
<dbReference type="InterPro" id="IPR055767">
    <property type="entry name" value="DUF7343"/>
</dbReference>
<dbReference type="AlphaFoldDB" id="A0A1N7D962"/>
<protein>
    <recommendedName>
        <fullName evidence="2">DUF7343 domain-containing protein</fullName>
    </recommendedName>
</protein>
<dbReference type="InterPro" id="IPR055927">
    <property type="entry name" value="DUF7504"/>
</dbReference>
<sequence>MNVGKLKDNLHDASNVLVLAPLTPDGNQRYMELLALPPEKNTAIAAVTYTQSPDQWLTEWQRNIGSLSPVTQFIHASGMTQSETFDEQVSDDVAIAIADPTDPMEIIVPLSKHLKRWTEEDKQPIVSLQTLTVLLEYVDFDTAFRYLHILTHRIQAAQAVGYFQIDPDIHDPETINTLKTLFDTVIEISQSGVELTTAPAYTPVETTTDQSAKDDSNSKISTGGALSSIRAMLSGLFNQKTDDATVEQEVEPETNVTSETTRVESQKPVKELADEEMLTDEERIRSLLIKYGGRMKQADITSETSWSKSTVSRKLSKMEENNEIKRVQIGRGNVVFLNGSEPEASKSPFEV</sequence>
<evidence type="ECO:0000256" key="1">
    <source>
        <dbReference type="SAM" id="MobiDB-lite"/>
    </source>
</evidence>
<feature type="domain" description="DUF7343" evidence="2">
    <location>
        <begin position="277"/>
        <end position="337"/>
    </location>
</feature>
<dbReference type="Pfam" id="PF24336">
    <property type="entry name" value="DUF7504"/>
    <property type="match status" value="1"/>
</dbReference>
<name>A0A1N7D962_9EURY</name>
<dbReference type="Gene3D" id="1.10.10.10">
    <property type="entry name" value="Winged helix-like DNA-binding domain superfamily/Winged helix DNA-binding domain"/>
    <property type="match status" value="1"/>
</dbReference>
<dbReference type="EMBL" id="FTNO01000004">
    <property type="protein sequence ID" value="SIR72348.1"/>
    <property type="molecule type" value="Genomic_DNA"/>
</dbReference>
<organism evidence="3 4">
    <name type="scientific">Haladaptatus litoreus</name>
    <dbReference type="NCBI Taxonomy" id="553468"/>
    <lineage>
        <taxon>Archaea</taxon>
        <taxon>Methanobacteriati</taxon>
        <taxon>Methanobacteriota</taxon>
        <taxon>Stenosarchaea group</taxon>
        <taxon>Halobacteria</taxon>
        <taxon>Halobacteriales</taxon>
        <taxon>Haladaptataceae</taxon>
        <taxon>Haladaptatus</taxon>
    </lineage>
</organism>
<dbReference type="InterPro" id="IPR036390">
    <property type="entry name" value="WH_DNA-bd_sf"/>
</dbReference>
<feature type="region of interest" description="Disordered" evidence="1">
    <location>
        <begin position="197"/>
        <end position="221"/>
    </location>
</feature>
<gene>
    <name evidence="3" type="ORF">SAMN05421858_3428</name>
</gene>
<dbReference type="InterPro" id="IPR036388">
    <property type="entry name" value="WH-like_DNA-bd_sf"/>
</dbReference>
<evidence type="ECO:0000313" key="4">
    <source>
        <dbReference type="Proteomes" id="UP000186914"/>
    </source>
</evidence>
<dbReference type="Proteomes" id="UP000186914">
    <property type="component" value="Unassembled WGS sequence"/>
</dbReference>
<dbReference type="RefSeq" id="WP_245800164.1">
    <property type="nucleotide sequence ID" value="NZ_FTNO01000004.1"/>
</dbReference>
<reference evidence="4" key="1">
    <citation type="submission" date="2017-01" db="EMBL/GenBank/DDBJ databases">
        <authorList>
            <person name="Varghese N."/>
            <person name="Submissions S."/>
        </authorList>
    </citation>
    <scope>NUCLEOTIDE SEQUENCE [LARGE SCALE GENOMIC DNA]</scope>
    <source>
        <strain evidence="4">CGMCC 1.7737</strain>
    </source>
</reference>
<proteinExistence type="predicted"/>
<evidence type="ECO:0000259" key="2">
    <source>
        <dbReference type="Pfam" id="PF24034"/>
    </source>
</evidence>
<accession>A0A1N7D962</accession>